<proteinExistence type="predicted"/>
<dbReference type="RefSeq" id="WP_212643345.1">
    <property type="nucleotide sequence ID" value="NZ_CP074132.1"/>
</dbReference>
<feature type="domain" description="HTH tetR-type" evidence="2">
    <location>
        <begin position="24"/>
        <end position="60"/>
    </location>
</feature>
<evidence type="ECO:0000313" key="3">
    <source>
        <dbReference type="EMBL" id="QUX30594.1"/>
    </source>
</evidence>
<evidence type="ECO:0000259" key="2">
    <source>
        <dbReference type="Pfam" id="PF00440"/>
    </source>
</evidence>
<dbReference type="Gene3D" id="1.10.357.10">
    <property type="entry name" value="Tetracycline Repressor, domain 2"/>
    <property type="match status" value="1"/>
</dbReference>
<keyword evidence="1" id="KW-0238">DNA-binding</keyword>
<gene>
    <name evidence="3" type="ORF">KGD83_08835</name>
</gene>
<name>A0ABX8C841_9ACTN</name>
<dbReference type="EMBL" id="CP074132">
    <property type="protein sequence ID" value="QUX30594.1"/>
    <property type="molecule type" value="Genomic_DNA"/>
</dbReference>
<protein>
    <submittedName>
        <fullName evidence="3">Helix-turn-helix transcriptional regulator</fullName>
    </submittedName>
</protein>
<reference evidence="4" key="1">
    <citation type="submission" date="2021-05" db="EMBL/GenBank/DDBJ databases">
        <title>Direct Submission.</title>
        <authorList>
            <person name="Li K."/>
            <person name="Gao J."/>
        </authorList>
    </citation>
    <scope>NUCLEOTIDE SEQUENCE [LARGE SCALE GENOMIC DNA]</scope>
    <source>
        <strain evidence="4">HDS12</strain>
    </source>
</reference>
<dbReference type="InterPro" id="IPR001647">
    <property type="entry name" value="HTH_TetR"/>
</dbReference>
<dbReference type="InterPro" id="IPR009057">
    <property type="entry name" value="Homeodomain-like_sf"/>
</dbReference>
<accession>A0ABX8C841</accession>
<dbReference type="Proteomes" id="UP000678016">
    <property type="component" value="Chromosome"/>
</dbReference>
<organism evidence="3 4">
    <name type="scientific">Nocardiopsis akebiae</name>
    <dbReference type="NCBI Taxonomy" id="2831968"/>
    <lineage>
        <taxon>Bacteria</taxon>
        <taxon>Bacillati</taxon>
        <taxon>Actinomycetota</taxon>
        <taxon>Actinomycetes</taxon>
        <taxon>Streptosporangiales</taxon>
        <taxon>Nocardiopsidaceae</taxon>
        <taxon>Nocardiopsis</taxon>
    </lineage>
</organism>
<keyword evidence="4" id="KW-1185">Reference proteome</keyword>
<sequence>MKRQEWSERTWVLLIQDASVKLVHSGYADTTLNRVGTSAGVTIEALTFRFSSKAALIEAVCTWGADVTRCARTVVDEVSDVPRSQDRLRLPA</sequence>
<evidence type="ECO:0000256" key="1">
    <source>
        <dbReference type="ARBA" id="ARBA00023125"/>
    </source>
</evidence>
<evidence type="ECO:0000313" key="4">
    <source>
        <dbReference type="Proteomes" id="UP000678016"/>
    </source>
</evidence>
<dbReference type="SUPFAM" id="SSF46689">
    <property type="entry name" value="Homeodomain-like"/>
    <property type="match status" value="1"/>
</dbReference>
<dbReference type="Pfam" id="PF00440">
    <property type="entry name" value="TetR_N"/>
    <property type="match status" value="1"/>
</dbReference>